<organism evidence="2 3">
    <name type="scientific">Salinibacillus kushneri</name>
    <dbReference type="NCBI Taxonomy" id="237682"/>
    <lineage>
        <taxon>Bacteria</taxon>
        <taxon>Bacillati</taxon>
        <taxon>Bacillota</taxon>
        <taxon>Bacilli</taxon>
        <taxon>Bacillales</taxon>
        <taxon>Bacillaceae</taxon>
        <taxon>Salinibacillus</taxon>
    </lineage>
</organism>
<dbReference type="AlphaFoldDB" id="A0A1I0IIN0"/>
<sequence length="302" mass="35218">MIYSLRHHKTVVDNKMIELKKVVVISLFTRQSYLRYFDVVKIKEIDRKMDEHVTVLNFDQIYRQQRFLQNPQYDWLNLDEIPHTNLLCEKDSLLEINEKIKPSIQHNKITLLGSGNYHYVAYLLLAKIEQPFTLVLFDHHTDMYPSPSESLISCGSWVRTALKALPQLNKVIMIGVGEDWSLHIPESIREKVVAFSENDIRNNFRGVIHQIQQKVETENVYLSIDKDVLNMDESVTAWDHGSMTLNQLTQMVNGLRKDYIVRGIDICGEYPLSPATMYQKQTRDILKKNELANQQIIEQSIG</sequence>
<dbReference type="GO" id="GO:0008783">
    <property type="term" value="F:agmatinase activity"/>
    <property type="evidence" value="ECO:0007669"/>
    <property type="project" value="TreeGrafter"/>
</dbReference>
<keyword evidence="3" id="KW-1185">Reference proteome</keyword>
<dbReference type="GO" id="GO:0046872">
    <property type="term" value="F:metal ion binding"/>
    <property type="evidence" value="ECO:0007669"/>
    <property type="project" value="InterPro"/>
</dbReference>
<proteinExistence type="inferred from homology"/>
<dbReference type="InterPro" id="IPR023696">
    <property type="entry name" value="Ureohydrolase_dom_sf"/>
</dbReference>
<gene>
    <name evidence="2" type="ORF">SAMN05421676_11271</name>
</gene>
<evidence type="ECO:0000313" key="3">
    <source>
        <dbReference type="Proteomes" id="UP000199095"/>
    </source>
</evidence>
<reference evidence="3" key="1">
    <citation type="submission" date="2016-10" db="EMBL/GenBank/DDBJ databases">
        <authorList>
            <person name="Varghese N."/>
            <person name="Submissions S."/>
        </authorList>
    </citation>
    <scope>NUCLEOTIDE SEQUENCE [LARGE SCALE GENOMIC DNA]</scope>
    <source>
        <strain evidence="3">CGMCC 1.3566</strain>
    </source>
</reference>
<dbReference type="GO" id="GO:0033389">
    <property type="term" value="P:putrescine biosynthetic process from arginine, via agmatine"/>
    <property type="evidence" value="ECO:0007669"/>
    <property type="project" value="TreeGrafter"/>
</dbReference>
<dbReference type="STRING" id="237682.SAMN05421676_11271"/>
<dbReference type="PANTHER" id="PTHR11358">
    <property type="entry name" value="ARGINASE/AGMATINASE"/>
    <property type="match status" value="1"/>
</dbReference>
<dbReference type="PROSITE" id="PS51409">
    <property type="entry name" value="ARGINASE_2"/>
    <property type="match status" value="1"/>
</dbReference>
<dbReference type="PANTHER" id="PTHR11358:SF41">
    <property type="entry name" value="ARGINASE"/>
    <property type="match status" value="1"/>
</dbReference>
<accession>A0A1I0IIN0</accession>
<dbReference type="Proteomes" id="UP000199095">
    <property type="component" value="Unassembled WGS sequence"/>
</dbReference>
<dbReference type="OrthoDB" id="9805406at2"/>
<protein>
    <submittedName>
        <fullName evidence="2">Arginase family enzyme</fullName>
    </submittedName>
</protein>
<comment type="similarity">
    <text evidence="1">Belongs to the arginase family.</text>
</comment>
<dbReference type="EMBL" id="FOHJ01000012">
    <property type="protein sequence ID" value="SET96020.1"/>
    <property type="molecule type" value="Genomic_DNA"/>
</dbReference>
<dbReference type="Pfam" id="PF00491">
    <property type="entry name" value="Arginase"/>
    <property type="match status" value="1"/>
</dbReference>
<dbReference type="InterPro" id="IPR006035">
    <property type="entry name" value="Ureohydrolase"/>
</dbReference>
<dbReference type="Gene3D" id="3.40.800.10">
    <property type="entry name" value="Ureohydrolase domain"/>
    <property type="match status" value="1"/>
</dbReference>
<evidence type="ECO:0000313" key="2">
    <source>
        <dbReference type="EMBL" id="SET96020.1"/>
    </source>
</evidence>
<name>A0A1I0IIN0_9BACI</name>
<evidence type="ECO:0000256" key="1">
    <source>
        <dbReference type="PROSITE-ProRule" id="PRU00742"/>
    </source>
</evidence>
<dbReference type="SUPFAM" id="SSF52768">
    <property type="entry name" value="Arginase/deacetylase"/>
    <property type="match status" value="1"/>
</dbReference>